<dbReference type="SUPFAM" id="SSF51905">
    <property type="entry name" value="FAD/NAD(P)-binding domain"/>
    <property type="match status" value="1"/>
</dbReference>
<dbReference type="Proteomes" id="UP000288711">
    <property type="component" value="Unassembled WGS sequence"/>
</dbReference>
<dbReference type="PANTHER" id="PTHR22912:SF151">
    <property type="entry name" value="DIHYDROLIPOYL DEHYDROGENASE, MITOCHONDRIAL"/>
    <property type="match status" value="1"/>
</dbReference>
<dbReference type="PIRSF" id="PIRSF000350">
    <property type="entry name" value="Mercury_reductase_MerA"/>
    <property type="match status" value="1"/>
</dbReference>
<feature type="binding site" evidence="5">
    <location>
        <position position="114"/>
    </location>
    <ligand>
        <name>FAD</name>
        <dbReference type="ChEBI" id="CHEBI:57692"/>
    </ligand>
</feature>
<evidence type="ECO:0000256" key="1">
    <source>
        <dbReference type="ARBA" id="ARBA00007532"/>
    </source>
</evidence>
<evidence type="ECO:0000313" key="9">
    <source>
        <dbReference type="EMBL" id="EKA60088.1"/>
    </source>
</evidence>
<feature type="binding site" evidence="5">
    <location>
        <begin position="143"/>
        <end position="145"/>
    </location>
    <ligand>
        <name>FAD</name>
        <dbReference type="ChEBI" id="CHEBI:57692"/>
    </ligand>
</feature>
<keyword evidence="2" id="KW-0285">Flavoprotein</keyword>
<feature type="binding site" evidence="5">
    <location>
        <position position="54"/>
    </location>
    <ligand>
        <name>FAD</name>
        <dbReference type="ChEBI" id="CHEBI:57692"/>
    </ligand>
</feature>
<reference evidence="9 11" key="2">
    <citation type="journal article" date="2012" name="J. Bacteriol.">
        <title>Genome Sequence of Janibacter hoylei MTCC8307, Isolated from the Stratospheric Air.</title>
        <authorList>
            <person name="Pawar S.P."/>
            <person name="Dhotre D.P."/>
            <person name="Shetty S.A."/>
            <person name="Chowdhury S.P."/>
            <person name="Chaudhari B.L."/>
            <person name="Shouche Y.S."/>
        </authorList>
    </citation>
    <scope>NUCLEOTIDE SEQUENCE [LARGE SCALE GENOMIC DNA]</scope>
    <source>
        <strain evidence="9 11">PVAS-1</strain>
    </source>
</reference>
<name>K1EL98_9MICO</name>
<dbReference type="OrthoDB" id="4797035at2"/>
<dbReference type="GO" id="GO:0004148">
    <property type="term" value="F:dihydrolipoyl dehydrogenase (NADH) activity"/>
    <property type="evidence" value="ECO:0007669"/>
    <property type="project" value="TreeGrafter"/>
</dbReference>
<comment type="caution">
    <text evidence="9">The sequence shown here is derived from an EMBL/GenBank/DDBJ whole genome shotgun (WGS) entry which is preliminary data.</text>
</comment>
<dbReference type="GO" id="GO:0050660">
    <property type="term" value="F:flavin adenine dinucleotide binding"/>
    <property type="evidence" value="ECO:0007669"/>
    <property type="project" value="TreeGrafter"/>
</dbReference>
<evidence type="ECO:0000313" key="11">
    <source>
        <dbReference type="Proteomes" id="UP000004474"/>
    </source>
</evidence>
<dbReference type="InterPro" id="IPR016156">
    <property type="entry name" value="FAD/NAD-linked_Rdtase_dimer_sf"/>
</dbReference>
<keyword evidence="12" id="KW-1185">Reference proteome</keyword>
<dbReference type="PATRIC" id="fig|1210046.3.peg.2813"/>
<dbReference type="PANTHER" id="PTHR22912">
    <property type="entry name" value="DISULFIDE OXIDOREDUCTASE"/>
    <property type="match status" value="1"/>
</dbReference>
<feature type="binding site" evidence="5">
    <location>
        <begin position="178"/>
        <end position="185"/>
    </location>
    <ligand>
        <name>NAD(+)</name>
        <dbReference type="ChEBI" id="CHEBI:57540"/>
    </ligand>
</feature>
<dbReference type="STRING" id="1210046.B277_14658"/>
<feature type="domain" description="FAD/NAD(P)-binding" evidence="8">
    <location>
        <begin position="7"/>
        <end position="292"/>
    </location>
</feature>
<evidence type="ECO:0000313" key="12">
    <source>
        <dbReference type="Proteomes" id="UP000288711"/>
    </source>
</evidence>
<feature type="binding site" evidence="5">
    <location>
        <position position="309"/>
    </location>
    <ligand>
        <name>FAD</name>
        <dbReference type="ChEBI" id="CHEBI:57692"/>
    </ligand>
</feature>
<dbReference type="Pfam" id="PF07992">
    <property type="entry name" value="Pyr_redox_2"/>
    <property type="match status" value="1"/>
</dbReference>
<sequence>MTQIREYDVVVIGAGPVGENIAQYAIEGTDLTAALVEGELYGGECSYWACIPSKALLRPVAVADTTAHLAGVTTAEVDRAGLLARRDEWVGGFDDSGQVHWAEGLGIEPVRGHGRLVGEREVEVTGADGPVRVRARHAVVLATGSVPVVPAPFADVHPWGSRDATAVTEVPDRLVVVGGGVVAVEAATWMAALGSRVTMLVRGERLLAGQEDVAGTAVGRALQAKGVDVRLSTSVTACHREAAKDTGVGRIHGGPVTVATDSGSVEADEVLVATGRRPRLDDVGLDAVGLTADDVLAGHLPPWLHVVGDASGEPPLTHWGKYRARVLGDAIAAAATGRDPLPAPAHAPVPQVVFTDPQVARVGMTEAEAREADHDVEVSDVPFAQVGGAALLRDDAPGRAKLVVDRETGLVLGATFVGTDAGQLLHAATIAITGAVPVHVLRHAVPSFPDASEIWLRLLEALPVGLRRP</sequence>
<dbReference type="InterPro" id="IPR004099">
    <property type="entry name" value="Pyr_nucl-diS_OxRdtase_dimer"/>
</dbReference>
<evidence type="ECO:0000256" key="4">
    <source>
        <dbReference type="ARBA" id="ARBA00023027"/>
    </source>
</evidence>
<evidence type="ECO:0000259" key="8">
    <source>
        <dbReference type="Pfam" id="PF07992"/>
    </source>
</evidence>
<dbReference type="InterPro" id="IPR001100">
    <property type="entry name" value="Pyr_nuc-diS_OxRdtase"/>
</dbReference>
<gene>
    <name evidence="9" type="ORF">B277_14658</name>
    <name evidence="10" type="ORF">CWN80_06010</name>
</gene>
<dbReference type="RefSeq" id="WP_007929406.1">
    <property type="nucleotide sequence ID" value="NZ_ALWX01000079.1"/>
</dbReference>
<dbReference type="Gene3D" id="3.30.390.30">
    <property type="match status" value="1"/>
</dbReference>
<evidence type="ECO:0000256" key="2">
    <source>
        <dbReference type="ARBA" id="ARBA00022630"/>
    </source>
</evidence>
<dbReference type="EMBL" id="PIPF01000005">
    <property type="protein sequence ID" value="RWU84365.1"/>
    <property type="molecule type" value="Genomic_DNA"/>
</dbReference>
<dbReference type="InterPro" id="IPR050151">
    <property type="entry name" value="Class-I_Pyr_Nuc-Dis_Oxidored"/>
</dbReference>
<organism evidence="9 11">
    <name type="scientific">Janibacter hoylei PVAS-1</name>
    <dbReference type="NCBI Taxonomy" id="1210046"/>
    <lineage>
        <taxon>Bacteria</taxon>
        <taxon>Bacillati</taxon>
        <taxon>Actinomycetota</taxon>
        <taxon>Actinomycetes</taxon>
        <taxon>Micrococcales</taxon>
        <taxon>Intrasporangiaceae</taxon>
        <taxon>Janibacter</taxon>
    </lineage>
</organism>
<evidence type="ECO:0000256" key="3">
    <source>
        <dbReference type="ARBA" id="ARBA00022827"/>
    </source>
</evidence>
<accession>K1EL98</accession>
<feature type="disulfide bond" description="Redox-active" evidence="6">
    <location>
        <begin position="45"/>
        <end position="50"/>
    </location>
</feature>
<proteinExistence type="inferred from homology"/>
<dbReference type="SUPFAM" id="SSF55424">
    <property type="entry name" value="FAD/NAD-linked reductases, dimerisation (C-terminal) domain"/>
    <property type="match status" value="1"/>
</dbReference>
<dbReference type="PRINTS" id="PR00368">
    <property type="entry name" value="FADPNR"/>
</dbReference>
<protein>
    <submittedName>
        <fullName evidence="10">NAD(P)/FAD-dependent oxidoreductase</fullName>
    </submittedName>
    <submittedName>
        <fullName evidence="9">Putative oxidoreductase</fullName>
    </submittedName>
</protein>
<dbReference type="PRINTS" id="PR00411">
    <property type="entry name" value="PNDRDTASEI"/>
</dbReference>
<evidence type="ECO:0000256" key="6">
    <source>
        <dbReference type="PIRSR" id="PIRSR000350-4"/>
    </source>
</evidence>
<dbReference type="Proteomes" id="UP000004474">
    <property type="component" value="Unassembled WGS sequence"/>
</dbReference>
<feature type="binding site" evidence="5">
    <location>
        <position position="275"/>
    </location>
    <ligand>
        <name>NAD(+)</name>
        <dbReference type="ChEBI" id="CHEBI:57540"/>
    </ligand>
</feature>
<reference evidence="10" key="3">
    <citation type="submission" date="2017-11" db="EMBL/GenBank/DDBJ databases">
        <authorList>
            <person name="Seuylemezian A."/>
            <person name="Cooper K."/>
            <person name="Vaishampayan P."/>
        </authorList>
    </citation>
    <scope>NUCLEOTIDE SEQUENCE</scope>
    <source>
        <strain evidence="10">PVAS-1</strain>
    </source>
</reference>
<dbReference type="AlphaFoldDB" id="K1EL98"/>
<dbReference type="Gene3D" id="3.50.50.60">
    <property type="entry name" value="FAD/NAD(P)-binding domain"/>
    <property type="match status" value="2"/>
</dbReference>
<dbReference type="InterPro" id="IPR036188">
    <property type="entry name" value="FAD/NAD-bd_sf"/>
</dbReference>
<dbReference type="InterPro" id="IPR023753">
    <property type="entry name" value="FAD/NAD-binding_dom"/>
</dbReference>
<comment type="cofactor">
    <cofactor evidence="5">
        <name>FAD</name>
        <dbReference type="ChEBI" id="CHEBI:57692"/>
    </cofactor>
    <text evidence="5">Binds 1 FAD per subunit.</text>
</comment>
<dbReference type="EMBL" id="ALWX01000079">
    <property type="protein sequence ID" value="EKA60088.1"/>
    <property type="molecule type" value="Genomic_DNA"/>
</dbReference>
<evidence type="ECO:0000259" key="7">
    <source>
        <dbReference type="Pfam" id="PF02852"/>
    </source>
</evidence>
<dbReference type="Pfam" id="PF02852">
    <property type="entry name" value="Pyr_redox_dim"/>
    <property type="match status" value="1"/>
</dbReference>
<evidence type="ECO:0000256" key="5">
    <source>
        <dbReference type="PIRSR" id="PIRSR000350-3"/>
    </source>
</evidence>
<keyword evidence="3 5" id="KW-0274">FAD</keyword>
<feature type="domain" description="Pyridine nucleotide-disulphide oxidoreductase dimerisation" evidence="7">
    <location>
        <begin position="349"/>
        <end position="455"/>
    </location>
</feature>
<dbReference type="GO" id="GO:0006103">
    <property type="term" value="P:2-oxoglutarate metabolic process"/>
    <property type="evidence" value="ECO:0007669"/>
    <property type="project" value="TreeGrafter"/>
</dbReference>
<comment type="similarity">
    <text evidence="1">Belongs to the class-I pyridine nucleotide-disulfide oxidoreductase family.</text>
</comment>
<reference evidence="10 12" key="1">
    <citation type="journal article" date="2009" name="Int. J. Syst. Evol. Microbiol.">
        <title>Janibacter hoylei sp. nov., Bacillus isronensis sp. nov. and Bacillus aryabhattai sp. nov., isolated from cryotubes used for collecting air from the upper atmosphere.</title>
        <authorList>
            <person name="Shivaji S."/>
            <person name="Chaturvedi P."/>
            <person name="Begum Z."/>
            <person name="Pindi P.K."/>
            <person name="Manorama R."/>
            <person name="Padmanaban D.A."/>
            <person name="Shouche Y.S."/>
            <person name="Pawar S."/>
            <person name="Vaishampayan P."/>
            <person name="Dutt C.B."/>
            <person name="Datta G.N."/>
            <person name="Manchanda R.K."/>
            <person name="Rao U.R."/>
            <person name="Bhargava P.M."/>
            <person name="Narlikar J.V."/>
        </authorList>
    </citation>
    <scope>NUCLEOTIDE SEQUENCE [LARGE SCALE GENOMIC DNA]</scope>
    <source>
        <strain evidence="10 12">PVAS-1</strain>
    </source>
</reference>
<keyword evidence="5" id="KW-0547">Nucleotide-binding</keyword>
<keyword evidence="4 5" id="KW-0520">NAD</keyword>
<dbReference type="eggNOG" id="COG1249">
    <property type="taxonomic scope" value="Bacteria"/>
</dbReference>
<evidence type="ECO:0000313" key="10">
    <source>
        <dbReference type="EMBL" id="RWU84365.1"/>
    </source>
</evidence>